<protein>
    <recommendedName>
        <fullName evidence="4">Carboxypeptidase regulatory-like domain-containing protein</fullName>
    </recommendedName>
</protein>
<comment type="caution">
    <text evidence="2">The sequence shown here is derived from an EMBL/GenBank/DDBJ whole genome shotgun (WGS) entry which is preliminary data.</text>
</comment>
<dbReference type="InterPro" id="IPR008969">
    <property type="entry name" value="CarboxyPept-like_regulatory"/>
</dbReference>
<evidence type="ECO:0000313" key="2">
    <source>
        <dbReference type="EMBL" id="MCF8715982.1"/>
    </source>
</evidence>
<feature type="chain" id="PRO_5047410166" description="Carboxypeptidase regulatory-like domain-containing protein" evidence="1">
    <location>
        <begin position="21"/>
        <end position="143"/>
    </location>
</feature>
<dbReference type="SUPFAM" id="SSF49464">
    <property type="entry name" value="Carboxypeptidase regulatory domain-like"/>
    <property type="match status" value="1"/>
</dbReference>
<dbReference type="Gene3D" id="2.60.40.1120">
    <property type="entry name" value="Carboxypeptidase-like, regulatory domain"/>
    <property type="match status" value="1"/>
</dbReference>
<proteinExistence type="predicted"/>
<dbReference type="PROSITE" id="PS51257">
    <property type="entry name" value="PROKAR_LIPOPROTEIN"/>
    <property type="match status" value="1"/>
</dbReference>
<organism evidence="2 3">
    <name type="scientific">Joostella atrarenae</name>
    <dbReference type="NCBI Taxonomy" id="679257"/>
    <lineage>
        <taxon>Bacteria</taxon>
        <taxon>Pseudomonadati</taxon>
        <taxon>Bacteroidota</taxon>
        <taxon>Flavobacteriia</taxon>
        <taxon>Flavobacteriales</taxon>
        <taxon>Flavobacteriaceae</taxon>
        <taxon>Joostella</taxon>
    </lineage>
</organism>
<dbReference type="EMBL" id="JAETXX010000011">
    <property type="protein sequence ID" value="MCF8715982.1"/>
    <property type="molecule type" value="Genomic_DNA"/>
</dbReference>
<dbReference type="Proteomes" id="UP000829517">
    <property type="component" value="Unassembled WGS sequence"/>
</dbReference>
<evidence type="ECO:0000256" key="1">
    <source>
        <dbReference type="SAM" id="SignalP"/>
    </source>
</evidence>
<keyword evidence="3" id="KW-1185">Reference proteome</keyword>
<evidence type="ECO:0000313" key="3">
    <source>
        <dbReference type="Proteomes" id="UP000829517"/>
    </source>
</evidence>
<accession>A0ABS9J6B9</accession>
<evidence type="ECO:0008006" key="4">
    <source>
        <dbReference type="Google" id="ProtNLM"/>
    </source>
</evidence>
<reference evidence="2 3" key="1">
    <citation type="submission" date="2021-01" db="EMBL/GenBank/DDBJ databases">
        <title>Genome sequencing of Joostella atrarenae M1-2 (= KCTC 23194).</title>
        <authorList>
            <person name="Zakaria M.R."/>
            <person name="Lam M.Q."/>
            <person name="Chong C.S."/>
        </authorList>
    </citation>
    <scope>NUCLEOTIDE SEQUENCE [LARGE SCALE GENOMIC DNA]</scope>
    <source>
        <strain evidence="2 3">M1-2</strain>
    </source>
</reference>
<keyword evidence="1" id="KW-0732">Signal</keyword>
<name>A0ABS9J6B9_9FLAO</name>
<sequence>MKLKLILIFTLLISSCGSTKNTTNLPELTIENKSMNRLIVDRKPNYGIMGSDGCVVMEEISMDITKLDNGSIIQGKVFDSNTKAPLINATLKLTTRQKDTNNTSTINTDKKGFYKSKLKGELTDIEIDYIGYRTLKVSFKKAF</sequence>
<gene>
    <name evidence="2" type="ORF">JM658_14185</name>
</gene>
<feature type="signal peptide" evidence="1">
    <location>
        <begin position="1"/>
        <end position="20"/>
    </location>
</feature>